<evidence type="ECO:0000313" key="2">
    <source>
        <dbReference type="EnsemblMetazoa" id="CLYHEMP013301.2"/>
    </source>
</evidence>
<proteinExistence type="predicted"/>
<feature type="coiled-coil region" evidence="1">
    <location>
        <begin position="20"/>
        <end position="89"/>
    </location>
</feature>
<dbReference type="AlphaFoldDB" id="A0A7M6DJP2"/>
<sequence>RATKERAVHTRNLEEITHLLETFKKQNTKKQETIDEQNQHIENLKNLSDEEKKIAEEALAQIDKLKYDLGESKSDQRSLESQLEELKIQQLETVRHFKDLLRQQGQLTGKRQPVEEKKKFTTLLRRFFKKH</sequence>
<keyword evidence="3" id="KW-1185">Reference proteome</keyword>
<keyword evidence="1" id="KW-0175">Coiled coil</keyword>
<accession>A0A7M6DJP2</accession>
<evidence type="ECO:0000313" key="3">
    <source>
        <dbReference type="Proteomes" id="UP000594262"/>
    </source>
</evidence>
<dbReference type="Proteomes" id="UP000594262">
    <property type="component" value="Unplaced"/>
</dbReference>
<name>A0A7M6DJP2_9CNID</name>
<dbReference type="EnsemblMetazoa" id="CLYHEMT013301.2">
    <property type="protein sequence ID" value="CLYHEMP013301.2"/>
    <property type="gene ID" value="CLYHEMG013301"/>
</dbReference>
<reference evidence="2" key="1">
    <citation type="submission" date="2021-01" db="UniProtKB">
        <authorList>
            <consortium name="EnsemblMetazoa"/>
        </authorList>
    </citation>
    <scope>IDENTIFICATION</scope>
</reference>
<organism evidence="2 3">
    <name type="scientific">Clytia hemisphaerica</name>
    <dbReference type="NCBI Taxonomy" id="252671"/>
    <lineage>
        <taxon>Eukaryota</taxon>
        <taxon>Metazoa</taxon>
        <taxon>Cnidaria</taxon>
        <taxon>Hydrozoa</taxon>
        <taxon>Hydroidolina</taxon>
        <taxon>Leptothecata</taxon>
        <taxon>Obeliida</taxon>
        <taxon>Clytiidae</taxon>
        <taxon>Clytia</taxon>
    </lineage>
</organism>
<protein>
    <submittedName>
        <fullName evidence="2">Uncharacterized protein</fullName>
    </submittedName>
</protein>
<evidence type="ECO:0000256" key="1">
    <source>
        <dbReference type="SAM" id="Coils"/>
    </source>
</evidence>